<protein>
    <submittedName>
        <fullName evidence="2">Uncharacterized protein</fullName>
    </submittedName>
</protein>
<keyword evidence="1" id="KW-0472">Membrane</keyword>
<dbReference type="EMBL" id="CP048209">
    <property type="protein sequence ID" value="QHT62806.1"/>
    <property type="molecule type" value="Genomic_DNA"/>
</dbReference>
<name>A0A6C0G0B0_9BACL</name>
<keyword evidence="3" id="KW-1185">Reference proteome</keyword>
<dbReference type="Proteomes" id="UP000476064">
    <property type="component" value="Chromosome"/>
</dbReference>
<dbReference type="KEGG" id="plyc:GXP70_24375"/>
<keyword evidence="1" id="KW-1133">Transmembrane helix</keyword>
<reference evidence="2 3" key="1">
    <citation type="submission" date="2020-01" db="EMBL/GenBank/DDBJ databases">
        <title>Paenibacillus sp. nov., isolated from tomato rhizosphere.</title>
        <authorList>
            <person name="Weon H.-Y."/>
            <person name="Lee S.A."/>
        </authorList>
    </citation>
    <scope>NUCLEOTIDE SEQUENCE [LARGE SCALE GENOMIC DNA]</scope>
    <source>
        <strain evidence="2 3">12200R-189</strain>
    </source>
</reference>
<accession>A0A6C0G0B0</accession>
<evidence type="ECO:0000313" key="3">
    <source>
        <dbReference type="Proteomes" id="UP000476064"/>
    </source>
</evidence>
<gene>
    <name evidence="2" type="ORF">GXP70_24375</name>
</gene>
<dbReference type="RefSeq" id="WP_162359237.1">
    <property type="nucleotide sequence ID" value="NZ_CP048209.1"/>
</dbReference>
<sequence>MTTWYALPSLLTISLLVTAFQWHWMRQARRKEKLVYLTLLAAGWILAVLLLIDPRLPGPTQLVNALFENLGRQVIHGGKAGS</sequence>
<feature type="transmembrane region" description="Helical" evidence="1">
    <location>
        <begin position="6"/>
        <end position="22"/>
    </location>
</feature>
<dbReference type="AlphaFoldDB" id="A0A6C0G0B0"/>
<evidence type="ECO:0000313" key="2">
    <source>
        <dbReference type="EMBL" id="QHT62806.1"/>
    </source>
</evidence>
<evidence type="ECO:0000256" key="1">
    <source>
        <dbReference type="SAM" id="Phobius"/>
    </source>
</evidence>
<proteinExistence type="predicted"/>
<organism evidence="2 3">
    <name type="scientific">Paenibacillus lycopersici</name>
    <dbReference type="NCBI Taxonomy" id="2704462"/>
    <lineage>
        <taxon>Bacteria</taxon>
        <taxon>Bacillati</taxon>
        <taxon>Bacillota</taxon>
        <taxon>Bacilli</taxon>
        <taxon>Bacillales</taxon>
        <taxon>Paenibacillaceae</taxon>
        <taxon>Paenibacillus</taxon>
    </lineage>
</organism>
<feature type="transmembrane region" description="Helical" evidence="1">
    <location>
        <begin position="34"/>
        <end position="52"/>
    </location>
</feature>
<keyword evidence="1" id="KW-0812">Transmembrane</keyword>